<comment type="caution">
    <text evidence="6">The sequence shown here is derived from an EMBL/GenBank/DDBJ whole genome shotgun (WGS) entry which is preliminary data.</text>
</comment>
<dbReference type="PANTHER" id="PTHR11675">
    <property type="entry name" value="N-ACETYLGALACTOSAMINYLTRANSFERASE"/>
    <property type="match status" value="1"/>
</dbReference>
<feature type="domain" description="Ricin B lectin" evidence="5">
    <location>
        <begin position="49"/>
        <end position="174"/>
    </location>
</feature>
<dbReference type="EMBL" id="JARK01001359">
    <property type="protein sequence ID" value="EYC19905.1"/>
    <property type="molecule type" value="Genomic_DNA"/>
</dbReference>
<dbReference type="Gene3D" id="3.90.550.10">
    <property type="entry name" value="Spore Coat Polysaccharide Biosynthesis Protein SpsA, Chain A"/>
    <property type="match status" value="1"/>
</dbReference>
<dbReference type="InterPro" id="IPR029044">
    <property type="entry name" value="Nucleotide-diphossugar_trans"/>
</dbReference>
<evidence type="ECO:0000256" key="3">
    <source>
        <dbReference type="ARBA" id="ARBA00023157"/>
    </source>
</evidence>
<evidence type="ECO:0000313" key="6">
    <source>
        <dbReference type="EMBL" id="EYC19905.1"/>
    </source>
</evidence>
<keyword evidence="4" id="KW-0464">Manganese</keyword>
<evidence type="ECO:0000256" key="1">
    <source>
        <dbReference type="ARBA" id="ARBA00001936"/>
    </source>
</evidence>
<dbReference type="PANTHER" id="PTHR11675:SF131">
    <property type="entry name" value="POLYPEPTIDE N-ACETYLGALACTOSAMINYLTRANSFERASE 9-RELATED"/>
    <property type="match status" value="1"/>
</dbReference>
<dbReference type="PROSITE" id="PS50231">
    <property type="entry name" value="RICIN_B_LECTIN"/>
    <property type="match status" value="1"/>
</dbReference>
<name>A0A016UXI2_9BILA</name>
<dbReference type="OrthoDB" id="6119243at2759"/>
<reference evidence="7" key="1">
    <citation type="journal article" date="2015" name="Nat. Genet.">
        <title>The genome and transcriptome of the zoonotic hookworm Ancylostoma ceylanicum identify infection-specific gene families.</title>
        <authorList>
            <person name="Schwarz E.M."/>
            <person name="Hu Y."/>
            <person name="Antoshechkin I."/>
            <person name="Miller M.M."/>
            <person name="Sternberg P.W."/>
            <person name="Aroian R.V."/>
        </authorList>
    </citation>
    <scope>NUCLEOTIDE SEQUENCE</scope>
    <source>
        <strain evidence="7">HY135</strain>
    </source>
</reference>
<dbReference type="Pfam" id="PF00652">
    <property type="entry name" value="Ricin_B_lectin"/>
    <property type="match status" value="1"/>
</dbReference>
<dbReference type="SMART" id="SM00458">
    <property type="entry name" value="RICIN"/>
    <property type="match status" value="1"/>
</dbReference>
<dbReference type="AlphaFoldDB" id="A0A016UXI2"/>
<evidence type="ECO:0000256" key="4">
    <source>
        <dbReference type="ARBA" id="ARBA00023211"/>
    </source>
</evidence>
<accession>A0A016UXI2</accession>
<dbReference type="STRING" id="53326.A0A016UXI2"/>
<dbReference type="InterPro" id="IPR035992">
    <property type="entry name" value="Ricin_B-like_lectins"/>
</dbReference>
<dbReference type="GO" id="GO:0005794">
    <property type="term" value="C:Golgi apparatus"/>
    <property type="evidence" value="ECO:0007669"/>
    <property type="project" value="TreeGrafter"/>
</dbReference>
<dbReference type="InterPro" id="IPR000772">
    <property type="entry name" value="Ricin_B_lectin"/>
</dbReference>
<sequence>MEEEENNSRSLGWLEPLLDRIRRDPTTVVCPTIDSIDISDEFHDVSSVYSIVLLRNQLAPYCLSAENDADGLGKMVVLHPCNEQDDNQFWMLSKDGEIRRDEICVDYAGEHIMAFPCHGSKGNQEWRYNHQTGRVLHAISQKCMGMTRDGMRLSMERVKLQICSNGGNSRSTARRRRRSTALLYRNSAFAIVHTWT</sequence>
<evidence type="ECO:0000256" key="2">
    <source>
        <dbReference type="ARBA" id="ARBA00022734"/>
    </source>
</evidence>
<dbReference type="Gene3D" id="2.80.10.50">
    <property type="match status" value="1"/>
</dbReference>
<dbReference type="Proteomes" id="UP000024635">
    <property type="component" value="Unassembled WGS sequence"/>
</dbReference>
<gene>
    <name evidence="6" type="primary">Acey_s0023.g775</name>
    <name evidence="6" type="ORF">Y032_0023g775</name>
</gene>
<dbReference type="SUPFAM" id="SSF50370">
    <property type="entry name" value="Ricin B-like lectins"/>
    <property type="match status" value="1"/>
</dbReference>
<dbReference type="CDD" id="cd23462">
    <property type="entry name" value="beta-trefoil_Ricin_Pgant9-like"/>
    <property type="match status" value="1"/>
</dbReference>
<protein>
    <recommendedName>
        <fullName evidence="5">Ricin B lectin domain-containing protein</fullName>
    </recommendedName>
</protein>
<proteinExistence type="predicted"/>
<dbReference type="GO" id="GO:0004653">
    <property type="term" value="F:polypeptide N-acetylgalactosaminyltransferase activity"/>
    <property type="evidence" value="ECO:0007669"/>
    <property type="project" value="TreeGrafter"/>
</dbReference>
<keyword evidence="7" id="KW-1185">Reference proteome</keyword>
<dbReference type="GO" id="GO:0030246">
    <property type="term" value="F:carbohydrate binding"/>
    <property type="evidence" value="ECO:0007669"/>
    <property type="project" value="UniProtKB-KW"/>
</dbReference>
<dbReference type="GO" id="GO:0006493">
    <property type="term" value="P:protein O-linked glycosylation"/>
    <property type="evidence" value="ECO:0007669"/>
    <property type="project" value="TreeGrafter"/>
</dbReference>
<keyword evidence="2" id="KW-0430">Lectin</keyword>
<evidence type="ECO:0000259" key="5">
    <source>
        <dbReference type="SMART" id="SM00458"/>
    </source>
</evidence>
<organism evidence="6 7">
    <name type="scientific">Ancylostoma ceylanicum</name>
    <dbReference type="NCBI Taxonomy" id="53326"/>
    <lineage>
        <taxon>Eukaryota</taxon>
        <taxon>Metazoa</taxon>
        <taxon>Ecdysozoa</taxon>
        <taxon>Nematoda</taxon>
        <taxon>Chromadorea</taxon>
        <taxon>Rhabditida</taxon>
        <taxon>Rhabditina</taxon>
        <taxon>Rhabditomorpha</taxon>
        <taxon>Strongyloidea</taxon>
        <taxon>Ancylostomatidae</taxon>
        <taxon>Ancylostomatinae</taxon>
        <taxon>Ancylostoma</taxon>
    </lineage>
</organism>
<comment type="cofactor">
    <cofactor evidence="1">
        <name>Mn(2+)</name>
        <dbReference type="ChEBI" id="CHEBI:29035"/>
    </cofactor>
</comment>
<evidence type="ECO:0000313" key="7">
    <source>
        <dbReference type="Proteomes" id="UP000024635"/>
    </source>
</evidence>
<keyword evidence="3" id="KW-1015">Disulfide bond</keyword>